<dbReference type="Proteomes" id="UP001551584">
    <property type="component" value="Unassembled WGS sequence"/>
</dbReference>
<evidence type="ECO:0000313" key="1">
    <source>
        <dbReference type="EMBL" id="MEU9576590.1"/>
    </source>
</evidence>
<keyword evidence="2" id="KW-1185">Reference proteome</keyword>
<reference evidence="1 2" key="1">
    <citation type="submission" date="2024-06" db="EMBL/GenBank/DDBJ databases">
        <title>The Natural Products Discovery Center: Release of the First 8490 Sequenced Strains for Exploring Actinobacteria Biosynthetic Diversity.</title>
        <authorList>
            <person name="Kalkreuter E."/>
            <person name="Kautsar S.A."/>
            <person name="Yang D."/>
            <person name="Bader C.D."/>
            <person name="Teijaro C.N."/>
            <person name="Fluegel L."/>
            <person name="Davis C.M."/>
            <person name="Simpson J.R."/>
            <person name="Lauterbach L."/>
            <person name="Steele A.D."/>
            <person name="Gui C."/>
            <person name="Meng S."/>
            <person name="Li G."/>
            <person name="Viehrig K."/>
            <person name="Ye F."/>
            <person name="Su P."/>
            <person name="Kiefer A.F."/>
            <person name="Nichols A."/>
            <person name="Cepeda A.J."/>
            <person name="Yan W."/>
            <person name="Fan B."/>
            <person name="Jiang Y."/>
            <person name="Adhikari A."/>
            <person name="Zheng C.-J."/>
            <person name="Schuster L."/>
            <person name="Cowan T.M."/>
            <person name="Smanski M.J."/>
            <person name="Chevrette M.G."/>
            <person name="De Carvalho L.P.S."/>
            <person name="Shen B."/>
        </authorList>
    </citation>
    <scope>NUCLEOTIDE SEQUENCE [LARGE SCALE GENOMIC DNA]</scope>
    <source>
        <strain evidence="1 2">NPDC048117</strain>
    </source>
</reference>
<gene>
    <name evidence="1" type="ORF">AB0D95_04795</name>
</gene>
<comment type="caution">
    <text evidence="1">The sequence shown here is derived from an EMBL/GenBank/DDBJ whole genome shotgun (WGS) entry which is preliminary data.</text>
</comment>
<sequence>MQFRRGHATRIPDAFHHAAGPLRTKDVCEALSHELLPKDVEGTCTKLKRLVKLGILTEAYTYAPST</sequence>
<evidence type="ECO:0000313" key="2">
    <source>
        <dbReference type="Proteomes" id="UP001551584"/>
    </source>
</evidence>
<dbReference type="RefSeq" id="WP_359269011.1">
    <property type="nucleotide sequence ID" value="NZ_JBEZNA010000006.1"/>
</dbReference>
<protein>
    <submittedName>
        <fullName evidence="1">Uncharacterized protein</fullName>
    </submittedName>
</protein>
<accession>A0ABV3EK87</accession>
<dbReference type="EMBL" id="JBEZNA010000006">
    <property type="protein sequence ID" value="MEU9576590.1"/>
    <property type="molecule type" value="Genomic_DNA"/>
</dbReference>
<name>A0ABV3EK87_9ACTN</name>
<organism evidence="1 2">
    <name type="scientific">Streptomyces chilikensis</name>
    <dbReference type="NCBI Taxonomy" id="1194079"/>
    <lineage>
        <taxon>Bacteria</taxon>
        <taxon>Bacillati</taxon>
        <taxon>Actinomycetota</taxon>
        <taxon>Actinomycetes</taxon>
        <taxon>Kitasatosporales</taxon>
        <taxon>Streptomycetaceae</taxon>
        <taxon>Streptomyces</taxon>
    </lineage>
</organism>
<proteinExistence type="predicted"/>